<gene>
    <name evidence="1" type="ORF">METZ01_LOCUS290296</name>
</gene>
<name>A0A382LQU0_9ZZZZ</name>
<protein>
    <submittedName>
        <fullName evidence="1">Uncharacterized protein</fullName>
    </submittedName>
</protein>
<dbReference type="EMBL" id="UINC01087779">
    <property type="protein sequence ID" value="SVC37442.1"/>
    <property type="molecule type" value="Genomic_DNA"/>
</dbReference>
<accession>A0A382LQU0</accession>
<organism evidence="1">
    <name type="scientific">marine metagenome</name>
    <dbReference type="NCBI Taxonomy" id="408172"/>
    <lineage>
        <taxon>unclassified sequences</taxon>
        <taxon>metagenomes</taxon>
        <taxon>ecological metagenomes</taxon>
    </lineage>
</organism>
<evidence type="ECO:0000313" key="1">
    <source>
        <dbReference type="EMBL" id="SVC37442.1"/>
    </source>
</evidence>
<proteinExistence type="predicted"/>
<sequence>MLIYIDYLEAKMDRKRKIIKQLKEKENEQRGMEKHK</sequence>
<reference evidence="1" key="1">
    <citation type="submission" date="2018-05" db="EMBL/GenBank/DDBJ databases">
        <authorList>
            <person name="Lanie J.A."/>
            <person name="Ng W.-L."/>
            <person name="Kazmierczak K.M."/>
            <person name="Andrzejewski T.M."/>
            <person name="Davidsen T.M."/>
            <person name="Wayne K.J."/>
            <person name="Tettelin H."/>
            <person name="Glass J.I."/>
            <person name="Rusch D."/>
            <person name="Podicherti R."/>
            <person name="Tsui H.-C.T."/>
            <person name="Winkler M.E."/>
        </authorList>
    </citation>
    <scope>NUCLEOTIDE SEQUENCE</scope>
</reference>
<dbReference type="AlphaFoldDB" id="A0A382LQU0"/>